<dbReference type="HAMAP" id="MF_01106">
    <property type="entry name" value="ArgJ"/>
    <property type="match status" value="1"/>
</dbReference>
<evidence type="ECO:0000256" key="5">
    <source>
        <dbReference type="ARBA" id="ARBA00022571"/>
    </source>
</evidence>
<evidence type="ECO:0000256" key="2">
    <source>
        <dbReference type="ARBA" id="ARBA00006774"/>
    </source>
</evidence>
<dbReference type="Pfam" id="PF01960">
    <property type="entry name" value="ArgJ"/>
    <property type="match status" value="1"/>
</dbReference>
<evidence type="ECO:0000256" key="3">
    <source>
        <dbReference type="ARBA" id="ARBA00011475"/>
    </source>
</evidence>
<feature type="binding site" evidence="10">
    <location>
        <position position="282"/>
    </location>
    <ligand>
        <name>substrate</name>
    </ligand>
</feature>
<feature type="site" description="Involved in the stabilization of negative charge on the oxyanion by the formation of the oxyanion hole" evidence="10">
    <location>
        <position position="124"/>
    </location>
</feature>
<dbReference type="GO" id="GO:0004358">
    <property type="term" value="F:L-glutamate N-acetyltransferase activity, acting on acetyl-L-ornithine as donor"/>
    <property type="evidence" value="ECO:0007669"/>
    <property type="project" value="UniProtKB-UniRule"/>
</dbReference>
<evidence type="ECO:0000313" key="11">
    <source>
        <dbReference type="EMBL" id="QGZ96421.1"/>
    </source>
</evidence>
<keyword evidence="6 10" id="KW-0808">Transferase</keyword>
<dbReference type="KEGG" id="tsv:DSM104635_03280"/>
<dbReference type="InterPro" id="IPR002813">
    <property type="entry name" value="Arg_biosynth_ArgJ"/>
</dbReference>
<dbReference type="EC" id="2.3.1.35" evidence="10"/>
<dbReference type="GO" id="GO:0006526">
    <property type="term" value="P:L-arginine biosynthetic process"/>
    <property type="evidence" value="ECO:0007669"/>
    <property type="project" value="UniProtKB-UniRule"/>
</dbReference>
<comment type="pathway">
    <text evidence="10">Amino-acid biosynthesis; L-arginine biosynthesis; L-ornithine and N-acetyl-L-glutamate from L-glutamate and N(2)-acetyl-L-ornithine (cyclic): step 1/1.</text>
</comment>
<sequence length="410" mass="42829">MADKISPLAPARFPDLPAIAGLEAAIGRAGFYKHERPDLLLMRMPAGTKAAGVFTTNAVGSAPTDWCKQALAAARGNARGLLVNAGCANSFTGPAGDAACKRALTEAGAAVGVEPREMLAASTGVIGVVLDDTKIPPALLQMKLAPVNWPDAAAAIMTTDTFAKGSGASCTIDGVTVNIAGIAKGSGMIAPNMATMLAFVFTDAALSAPILKTLLRHETETSFNSITVDGDRSTNDCVLLFATGQTNVPPIPDAQDERLANFRAALSQVLRDLAIQIVRDGEGATKLVTVNVEGAANDLSAKIIARTICESPLVKTAIAGEDANWGRIVMAIGRADQPMKREMISVRFGDLYAARDGMVSAEYDEAAMSAYMKNAELEITVNVGPGAGRATMHTCDLTKRYVEINGDYRS</sequence>
<evidence type="ECO:0000256" key="4">
    <source>
        <dbReference type="ARBA" id="ARBA00022490"/>
    </source>
</evidence>
<dbReference type="GO" id="GO:0006592">
    <property type="term" value="P:ornithine biosynthetic process"/>
    <property type="evidence" value="ECO:0007669"/>
    <property type="project" value="TreeGrafter"/>
</dbReference>
<dbReference type="SUPFAM" id="SSF56266">
    <property type="entry name" value="DmpA/ArgJ-like"/>
    <property type="match status" value="1"/>
</dbReference>
<comment type="similarity">
    <text evidence="2 10">Belongs to the ArgJ family.</text>
</comment>
<evidence type="ECO:0000256" key="9">
    <source>
        <dbReference type="ARBA" id="ARBA00023315"/>
    </source>
</evidence>
<comment type="function">
    <text evidence="10">Catalyzes two activities which are involved in the cyclic version of arginine biosynthesis: the synthesis of N-acetylglutamate from glutamate and acetyl-CoA as the acetyl donor, and of ornithine by transacetylation between N(2)-acetylornithine and glutamate.</text>
</comment>
<keyword evidence="9 10" id="KW-0012">Acyltransferase</keyword>
<dbReference type="InterPro" id="IPR042195">
    <property type="entry name" value="ArgJ_beta_C"/>
</dbReference>
<keyword evidence="8 10" id="KW-0511">Multifunctional enzyme</keyword>
<dbReference type="GO" id="GO:0004042">
    <property type="term" value="F:L-glutamate N-acetyltransferase activity"/>
    <property type="evidence" value="ECO:0007669"/>
    <property type="project" value="UniProtKB-UniRule"/>
</dbReference>
<evidence type="ECO:0000256" key="8">
    <source>
        <dbReference type="ARBA" id="ARBA00023268"/>
    </source>
</evidence>
<name>A0A6I6MQI1_9CAUL</name>
<proteinExistence type="inferred from homology"/>
<feature type="binding site" evidence="10">
    <location>
        <position position="158"/>
    </location>
    <ligand>
        <name>substrate</name>
    </ligand>
</feature>
<keyword evidence="7 10" id="KW-0068">Autocatalytic cleavage</keyword>
<dbReference type="Proteomes" id="UP000431269">
    <property type="component" value="Chromosome"/>
</dbReference>
<comment type="subunit">
    <text evidence="3 10">Heterotetramer of two alpha and two beta chains.</text>
</comment>
<feature type="binding site" evidence="10">
    <location>
        <position position="410"/>
    </location>
    <ligand>
        <name>substrate</name>
    </ligand>
</feature>
<dbReference type="GO" id="GO:0005737">
    <property type="term" value="C:cytoplasm"/>
    <property type="evidence" value="ECO:0007669"/>
    <property type="project" value="UniProtKB-SubCell"/>
</dbReference>
<dbReference type="Gene3D" id="3.60.70.12">
    <property type="entry name" value="L-amino peptidase D-ALA esterase/amidase"/>
    <property type="match status" value="1"/>
</dbReference>
<dbReference type="InterPro" id="IPR016117">
    <property type="entry name" value="ArgJ-like_dom_sf"/>
</dbReference>
<comment type="catalytic activity">
    <reaction evidence="10">
        <text>N(2)-acetyl-L-ornithine + L-glutamate = N-acetyl-L-glutamate + L-ornithine</text>
        <dbReference type="Rhea" id="RHEA:15349"/>
        <dbReference type="ChEBI" id="CHEBI:29985"/>
        <dbReference type="ChEBI" id="CHEBI:44337"/>
        <dbReference type="ChEBI" id="CHEBI:46911"/>
        <dbReference type="ChEBI" id="CHEBI:57805"/>
        <dbReference type="EC" id="2.3.1.35"/>
    </reaction>
</comment>
<feature type="active site" description="Nucleophile" evidence="10">
    <location>
        <position position="195"/>
    </location>
</feature>
<evidence type="ECO:0000256" key="1">
    <source>
        <dbReference type="ARBA" id="ARBA00004496"/>
    </source>
</evidence>
<evidence type="ECO:0000256" key="7">
    <source>
        <dbReference type="ARBA" id="ARBA00022813"/>
    </source>
</evidence>
<dbReference type="CDD" id="cd02152">
    <property type="entry name" value="OAT"/>
    <property type="match status" value="1"/>
</dbReference>
<dbReference type="PANTHER" id="PTHR23100:SF0">
    <property type="entry name" value="ARGININE BIOSYNTHESIS BIFUNCTIONAL PROTEIN ARGJ, MITOCHONDRIAL"/>
    <property type="match status" value="1"/>
</dbReference>
<dbReference type="EMBL" id="CP047045">
    <property type="protein sequence ID" value="QGZ96421.1"/>
    <property type="molecule type" value="Genomic_DNA"/>
</dbReference>
<keyword evidence="5 10" id="KW-0055">Arginine biosynthesis</keyword>
<dbReference type="FunFam" id="3.10.20.340:FF:000003">
    <property type="entry name" value="Arginine biosynthesis bifunctional protein ArgJ"/>
    <property type="match status" value="1"/>
</dbReference>
<feature type="binding site" evidence="10">
    <location>
        <position position="195"/>
    </location>
    <ligand>
        <name>substrate</name>
    </ligand>
</feature>
<dbReference type="EC" id="2.3.1.1" evidence="10"/>
<dbReference type="AlphaFoldDB" id="A0A6I6MQI1"/>
<feature type="site" description="Cleavage; by autolysis" evidence="10">
    <location>
        <begin position="194"/>
        <end position="195"/>
    </location>
</feature>
<feature type="binding site" evidence="10">
    <location>
        <position position="184"/>
    </location>
    <ligand>
        <name>substrate</name>
    </ligand>
</feature>
<reference evidence="12" key="1">
    <citation type="submission" date="2019-12" db="EMBL/GenBank/DDBJ databases">
        <title>Complete genome of Terracaulis silvestris 0127_4.</title>
        <authorList>
            <person name="Vieira S."/>
            <person name="Riedel T."/>
            <person name="Sproer C."/>
            <person name="Pascual J."/>
            <person name="Boedeker C."/>
            <person name="Overmann J."/>
        </authorList>
    </citation>
    <scope>NUCLEOTIDE SEQUENCE [LARGE SCALE GENOMIC DNA]</scope>
    <source>
        <strain evidence="12">0127_4</strain>
    </source>
</reference>
<dbReference type="Gene3D" id="3.10.20.340">
    <property type="entry name" value="ArgJ beta chain, C-terminal domain"/>
    <property type="match status" value="1"/>
</dbReference>
<feature type="chain" id="PRO_5026409081" description="Arginine biosynthesis bifunctional protein ArgJ alpha chain" evidence="10">
    <location>
        <begin position="1"/>
        <end position="194"/>
    </location>
</feature>
<keyword evidence="10" id="KW-0028">Amino-acid biosynthesis</keyword>
<dbReference type="RefSeq" id="WP_158767210.1">
    <property type="nucleotide sequence ID" value="NZ_CP047045.1"/>
</dbReference>
<feature type="chain" id="PRO_5026409080" description="Arginine biosynthesis bifunctional protein ArgJ beta chain" evidence="10">
    <location>
        <begin position="195"/>
        <end position="410"/>
    </location>
</feature>
<dbReference type="NCBIfam" id="TIGR00120">
    <property type="entry name" value="ArgJ"/>
    <property type="match status" value="1"/>
</dbReference>
<feature type="binding site" evidence="10">
    <location>
        <position position="405"/>
    </location>
    <ligand>
        <name>substrate</name>
    </ligand>
</feature>
<comment type="catalytic activity">
    <reaction evidence="10">
        <text>L-glutamate + acetyl-CoA = N-acetyl-L-glutamate + CoA + H(+)</text>
        <dbReference type="Rhea" id="RHEA:24292"/>
        <dbReference type="ChEBI" id="CHEBI:15378"/>
        <dbReference type="ChEBI" id="CHEBI:29985"/>
        <dbReference type="ChEBI" id="CHEBI:44337"/>
        <dbReference type="ChEBI" id="CHEBI:57287"/>
        <dbReference type="ChEBI" id="CHEBI:57288"/>
        <dbReference type="EC" id="2.3.1.1"/>
    </reaction>
</comment>
<evidence type="ECO:0000256" key="10">
    <source>
        <dbReference type="HAMAP-Rule" id="MF_01106"/>
    </source>
</evidence>
<dbReference type="UniPathway" id="UPA00068">
    <property type="reaction ID" value="UER00106"/>
</dbReference>
<evidence type="ECO:0000313" key="12">
    <source>
        <dbReference type="Proteomes" id="UP000431269"/>
    </source>
</evidence>
<comment type="pathway">
    <text evidence="10">Amino-acid biosynthesis; L-arginine biosynthesis; N(2)-acetyl-L-ornithine from L-glutamate: step 1/4.</text>
</comment>
<feature type="site" description="Involved in the stabilization of negative charge on the oxyanion by the formation of the oxyanion hole" evidence="10">
    <location>
        <position position="123"/>
    </location>
</feature>
<dbReference type="NCBIfam" id="NF003802">
    <property type="entry name" value="PRK05388.1"/>
    <property type="match status" value="1"/>
</dbReference>
<organism evidence="11 12">
    <name type="scientific">Terricaulis silvestris</name>
    <dbReference type="NCBI Taxonomy" id="2686094"/>
    <lineage>
        <taxon>Bacteria</taxon>
        <taxon>Pseudomonadati</taxon>
        <taxon>Pseudomonadota</taxon>
        <taxon>Alphaproteobacteria</taxon>
        <taxon>Caulobacterales</taxon>
        <taxon>Caulobacteraceae</taxon>
        <taxon>Terricaulis</taxon>
    </lineage>
</organism>
<gene>
    <name evidence="10 11" type="primary">argJ</name>
    <name evidence="11" type="ORF">DSM104635_03280</name>
</gene>
<protein>
    <recommendedName>
        <fullName evidence="10">Arginine biosynthesis bifunctional protein ArgJ</fullName>
    </recommendedName>
    <domain>
        <recommendedName>
            <fullName evidence="10">Glutamate N-acetyltransferase</fullName>
            <ecNumber evidence="10">2.3.1.35</ecNumber>
        </recommendedName>
        <alternativeName>
            <fullName evidence="10">Ornithine acetyltransferase</fullName>
            <shortName evidence="10">OATase</shortName>
        </alternativeName>
        <alternativeName>
            <fullName evidence="10">Ornithine transacetylase</fullName>
        </alternativeName>
    </domain>
    <domain>
        <recommendedName>
            <fullName evidence="10">Amino-acid acetyltransferase</fullName>
            <ecNumber evidence="10">2.3.1.1</ecNumber>
        </recommendedName>
        <alternativeName>
            <fullName evidence="10">N-acetylglutamate synthase</fullName>
            <shortName evidence="10">AGSase</shortName>
        </alternativeName>
    </domain>
    <component>
        <recommendedName>
            <fullName evidence="10">Arginine biosynthesis bifunctional protein ArgJ alpha chain</fullName>
        </recommendedName>
    </component>
    <component>
        <recommendedName>
            <fullName evidence="10">Arginine biosynthesis bifunctional protein ArgJ beta chain</fullName>
        </recommendedName>
    </component>
</protein>
<keyword evidence="4 10" id="KW-0963">Cytoplasm</keyword>
<comment type="subcellular location">
    <subcellularLocation>
        <location evidence="1 10">Cytoplasm</location>
    </subcellularLocation>
</comment>
<keyword evidence="12" id="KW-1185">Reference proteome</keyword>
<accession>A0A6I6MQI1</accession>
<dbReference type="PANTHER" id="PTHR23100">
    <property type="entry name" value="ARGININE BIOSYNTHESIS BIFUNCTIONAL PROTEIN ARGJ"/>
    <property type="match status" value="1"/>
</dbReference>
<evidence type="ECO:0000256" key="6">
    <source>
        <dbReference type="ARBA" id="ARBA00022679"/>
    </source>
</evidence>